<evidence type="ECO:0000313" key="2">
    <source>
        <dbReference type="Ensembl" id="ENSSSCP00050041594.1"/>
    </source>
</evidence>
<sequence>TAMAATAADPEAPLSPGELLLKGEAEKPENELEEEDNGDNDLVGWNHFLHDPGSSCRL</sequence>
<organism evidence="2 3">
    <name type="scientific">Sus scrofa</name>
    <name type="common">Pig</name>
    <dbReference type="NCBI Taxonomy" id="9823"/>
    <lineage>
        <taxon>Eukaryota</taxon>
        <taxon>Metazoa</taxon>
        <taxon>Chordata</taxon>
        <taxon>Craniata</taxon>
        <taxon>Vertebrata</taxon>
        <taxon>Euteleostomi</taxon>
        <taxon>Mammalia</taxon>
        <taxon>Eutheria</taxon>
        <taxon>Laurasiatheria</taxon>
        <taxon>Artiodactyla</taxon>
        <taxon>Suina</taxon>
        <taxon>Suidae</taxon>
        <taxon>Sus</taxon>
    </lineage>
</organism>
<protein>
    <submittedName>
        <fullName evidence="2">Uncharacterized protein</fullName>
    </submittedName>
</protein>
<accession>A0A8D1NSL2</accession>
<proteinExistence type="predicted"/>
<evidence type="ECO:0000313" key="3">
    <source>
        <dbReference type="Proteomes" id="UP000694571"/>
    </source>
</evidence>
<reference evidence="2" key="1">
    <citation type="submission" date="2025-08" db="UniProtKB">
        <authorList>
            <consortium name="Ensembl"/>
        </authorList>
    </citation>
    <scope>IDENTIFICATION</scope>
</reference>
<feature type="region of interest" description="Disordered" evidence="1">
    <location>
        <begin position="1"/>
        <end position="20"/>
    </location>
</feature>
<evidence type="ECO:0000256" key="1">
    <source>
        <dbReference type="SAM" id="MobiDB-lite"/>
    </source>
</evidence>
<dbReference type="Proteomes" id="UP000694571">
    <property type="component" value="Unplaced"/>
</dbReference>
<feature type="region of interest" description="Disordered" evidence="1">
    <location>
        <begin position="25"/>
        <end position="58"/>
    </location>
</feature>
<dbReference type="AlphaFoldDB" id="A0A8D1NSL2"/>
<name>A0A8D1NSL2_PIG</name>
<dbReference type="Ensembl" id="ENSSSCT00050096579.1">
    <property type="protein sequence ID" value="ENSSSCP00050041594.1"/>
    <property type="gene ID" value="ENSSSCG00050070823.1"/>
</dbReference>